<comment type="subcellular location">
    <subcellularLocation>
        <location evidence="1">Cell membrane</location>
        <topology evidence="1">Multi-pass membrane protein</topology>
    </subcellularLocation>
</comment>
<dbReference type="PANTHER" id="PTHR30250">
    <property type="entry name" value="PST FAMILY PREDICTED COLANIC ACID TRANSPORTER"/>
    <property type="match status" value="1"/>
</dbReference>
<gene>
    <name evidence="7" type="ORF">CVU83_03015</name>
</gene>
<feature type="transmembrane region" description="Helical" evidence="6">
    <location>
        <begin position="329"/>
        <end position="350"/>
    </location>
</feature>
<dbReference type="AlphaFoldDB" id="A0A2N2DYD6"/>
<proteinExistence type="predicted"/>
<feature type="transmembrane region" description="Helical" evidence="6">
    <location>
        <begin position="440"/>
        <end position="461"/>
    </location>
</feature>
<organism evidence="7 8">
    <name type="scientific">Candidatus Falkowbacteria bacterium HGW-Falkowbacteria-2</name>
    <dbReference type="NCBI Taxonomy" id="2013769"/>
    <lineage>
        <taxon>Bacteria</taxon>
        <taxon>Candidatus Falkowiibacteriota</taxon>
    </lineage>
</organism>
<feature type="transmembrane region" description="Helical" evidence="6">
    <location>
        <begin position="211"/>
        <end position="230"/>
    </location>
</feature>
<evidence type="ECO:0000256" key="3">
    <source>
        <dbReference type="ARBA" id="ARBA00022692"/>
    </source>
</evidence>
<sequence length="476" mass="52703">MIKVANIAKNTSYLTLALIIQKVISFSYFVILARFLGLEALGQYYTAIAFTTIFSIFIDLGFTNALTREVAKAQERASEWLASVLAVKLWLAAGTFLVALIVAYFVYDYNLAVLIAVSSLSMVLDSFTSTFFAVARGFHNLKYESVASVIFQLIVLGGGLIVLQLGWPLPALLGAVAFASAFNFLFSGFIVRQRLKLSIRPRWDKERIRKVFTISWPFALYNVFQRLYTYLDSLILGFITGFGQVGIYQIAFKLIFALQFLPMAFTASLYPAMSAYWQSNRDQLKVTLERALNYLIIISLPIIFGIFFLADKIVPLFKAGEEAVWPLRISILALFFIFLNFPVGSLLNACDRQQRNTANMGIVLTLSVILNFILIPRYQAVGASITVLVSNALMLTLGIIGAKGIVKYSAKKNLQVLLKALMAAALMGLVVYWGGKYIHVFAAVILGAITYALALFAVGGIKKADLLSILSSFKRA</sequence>
<evidence type="ECO:0000256" key="6">
    <source>
        <dbReference type="SAM" id="Phobius"/>
    </source>
</evidence>
<evidence type="ECO:0000256" key="4">
    <source>
        <dbReference type="ARBA" id="ARBA00022989"/>
    </source>
</evidence>
<feature type="transmembrane region" description="Helical" evidence="6">
    <location>
        <begin position="113"/>
        <end position="134"/>
    </location>
</feature>
<evidence type="ECO:0000256" key="1">
    <source>
        <dbReference type="ARBA" id="ARBA00004651"/>
    </source>
</evidence>
<evidence type="ECO:0000256" key="5">
    <source>
        <dbReference type="ARBA" id="ARBA00023136"/>
    </source>
</evidence>
<keyword evidence="2" id="KW-1003">Cell membrane</keyword>
<name>A0A2N2DYD6_9BACT</name>
<dbReference type="InterPro" id="IPR050833">
    <property type="entry name" value="Poly_Biosynth_Transport"/>
</dbReference>
<keyword evidence="4 6" id="KW-1133">Transmembrane helix</keyword>
<dbReference type="EMBL" id="PHAH01000043">
    <property type="protein sequence ID" value="PKM87464.1"/>
    <property type="molecule type" value="Genomic_DNA"/>
</dbReference>
<reference evidence="7 8" key="1">
    <citation type="journal article" date="2017" name="ISME J.">
        <title>Potential for microbial H2 and metal transformations associated with novel bacteria and archaea in deep terrestrial subsurface sediments.</title>
        <authorList>
            <person name="Hernsdorf A.W."/>
            <person name="Amano Y."/>
            <person name="Miyakawa K."/>
            <person name="Ise K."/>
            <person name="Suzuki Y."/>
            <person name="Anantharaman K."/>
            <person name="Probst A."/>
            <person name="Burstein D."/>
            <person name="Thomas B.C."/>
            <person name="Banfield J.F."/>
        </authorList>
    </citation>
    <scope>NUCLEOTIDE SEQUENCE [LARGE SCALE GENOMIC DNA]</scope>
    <source>
        <strain evidence="7">HGW-Falkowbacteria-2</strain>
    </source>
</reference>
<feature type="transmembrane region" description="Helical" evidence="6">
    <location>
        <begin position="414"/>
        <end position="434"/>
    </location>
</feature>
<feature type="transmembrane region" description="Helical" evidence="6">
    <location>
        <begin position="12"/>
        <end position="32"/>
    </location>
</feature>
<keyword evidence="5 6" id="KW-0472">Membrane</keyword>
<dbReference type="GO" id="GO:0005886">
    <property type="term" value="C:plasma membrane"/>
    <property type="evidence" value="ECO:0007669"/>
    <property type="project" value="UniProtKB-SubCell"/>
</dbReference>
<accession>A0A2N2DYD6</accession>
<dbReference type="Proteomes" id="UP000233325">
    <property type="component" value="Unassembled WGS sequence"/>
</dbReference>
<feature type="transmembrane region" description="Helical" evidence="6">
    <location>
        <begin position="44"/>
        <end position="66"/>
    </location>
</feature>
<feature type="transmembrane region" description="Helical" evidence="6">
    <location>
        <begin position="381"/>
        <end position="402"/>
    </location>
</feature>
<comment type="caution">
    <text evidence="7">The sequence shown here is derived from an EMBL/GenBank/DDBJ whole genome shotgun (WGS) entry which is preliminary data.</text>
</comment>
<keyword evidence="3 6" id="KW-0812">Transmembrane</keyword>
<dbReference type="CDD" id="cd13128">
    <property type="entry name" value="MATE_Wzx_like"/>
    <property type="match status" value="1"/>
</dbReference>
<feature type="transmembrane region" description="Helical" evidence="6">
    <location>
        <begin position="146"/>
        <end position="165"/>
    </location>
</feature>
<feature type="transmembrane region" description="Helical" evidence="6">
    <location>
        <begin position="291"/>
        <end position="309"/>
    </location>
</feature>
<protein>
    <submittedName>
        <fullName evidence="7">Uncharacterized protein</fullName>
    </submittedName>
</protein>
<dbReference type="InterPro" id="IPR002797">
    <property type="entry name" value="Polysacc_synth"/>
</dbReference>
<evidence type="ECO:0000313" key="8">
    <source>
        <dbReference type="Proteomes" id="UP000233325"/>
    </source>
</evidence>
<feature type="transmembrane region" description="Helical" evidence="6">
    <location>
        <begin position="357"/>
        <end position="375"/>
    </location>
</feature>
<evidence type="ECO:0000256" key="2">
    <source>
        <dbReference type="ARBA" id="ARBA00022475"/>
    </source>
</evidence>
<feature type="transmembrane region" description="Helical" evidence="6">
    <location>
        <begin position="171"/>
        <end position="191"/>
    </location>
</feature>
<evidence type="ECO:0000313" key="7">
    <source>
        <dbReference type="EMBL" id="PKM87464.1"/>
    </source>
</evidence>
<feature type="transmembrane region" description="Helical" evidence="6">
    <location>
        <begin position="250"/>
        <end position="270"/>
    </location>
</feature>
<dbReference type="Pfam" id="PF01943">
    <property type="entry name" value="Polysacc_synt"/>
    <property type="match status" value="1"/>
</dbReference>
<dbReference type="PANTHER" id="PTHR30250:SF11">
    <property type="entry name" value="O-ANTIGEN TRANSPORTER-RELATED"/>
    <property type="match status" value="1"/>
</dbReference>
<feature type="transmembrane region" description="Helical" evidence="6">
    <location>
        <begin position="87"/>
        <end position="107"/>
    </location>
</feature>